<dbReference type="InterPro" id="IPR007341">
    <property type="entry name" value="Transgly_assoc"/>
</dbReference>
<dbReference type="PANTHER" id="PTHR33884:SF3">
    <property type="entry name" value="UPF0410 PROTEIN YMGE"/>
    <property type="match status" value="1"/>
</dbReference>
<keyword evidence="6 7" id="KW-0472">Membrane</keyword>
<evidence type="ECO:0000256" key="5">
    <source>
        <dbReference type="ARBA" id="ARBA00022989"/>
    </source>
</evidence>
<evidence type="ECO:0000256" key="3">
    <source>
        <dbReference type="ARBA" id="ARBA00022475"/>
    </source>
</evidence>
<evidence type="ECO:0000313" key="8">
    <source>
        <dbReference type="EMBL" id="OHV34696.1"/>
    </source>
</evidence>
<evidence type="ECO:0000256" key="1">
    <source>
        <dbReference type="ARBA" id="ARBA00004651"/>
    </source>
</evidence>
<proteinExistence type="inferred from homology"/>
<feature type="transmembrane region" description="Helical" evidence="7">
    <location>
        <begin position="34"/>
        <end position="57"/>
    </location>
</feature>
<sequence>MFQILWIVLAGLIIGVLARFIAHAIGRGRQDIPLWLTVAIGIVGALVGNVIASAIGVRDTSGFDWIRHVLQVGVAVALVGIAAPLWASRQHRHHDDRYGVRH</sequence>
<comment type="similarity">
    <text evidence="2">Belongs to the UPF0410 family.</text>
</comment>
<dbReference type="Proteomes" id="UP000179627">
    <property type="component" value="Unassembled WGS sequence"/>
</dbReference>
<evidence type="ECO:0008006" key="10">
    <source>
        <dbReference type="Google" id="ProtNLM"/>
    </source>
</evidence>
<keyword evidence="4 7" id="KW-0812">Transmembrane</keyword>
<keyword evidence="5 7" id="KW-1133">Transmembrane helix</keyword>
<comment type="subcellular location">
    <subcellularLocation>
        <location evidence="1">Cell membrane</location>
        <topology evidence="1">Multi-pass membrane protein</topology>
    </subcellularLocation>
</comment>
<dbReference type="Pfam" id="PF04226">
    <property type="entry name" value="Transgly_assoc"/>
    <property type="match status" value="1"/>
</dbReference>
<evidence type="ECO:0000256" key="6">
    <source>
        <dbReference type="ARBA" id="ARBA00023136"/>
    </source>
</evidence>
<keyword evidence="3" id="KW-1003">Cell membrane</keyword>
<accession>A0A1S1QM85</accession>
<evidence type="ECO:0000313" key="9">
    <source>
        <dbReference type="Proteomes" id="UP000179627"/>
    </source>
</evidence>
<feature type="transmembrane region" description="Helical" evidence="7">
    <location>
        <begin position="69"/>
        <end position="87"/>
    </location>
</feature>
<dbReference type="PANTHER" id="PTHR33884">
    <property type="entry name" value="UPF0410 PROTEIN YMGE"/>
    <property type="match status" value="1"/>
</dbReference>
<evidence type="ECO:0000256" key="4">
    <source>
        <dbReference type="ARBA" id="ARBA00022692"/>
    </source>
</evidence>
<evidence type="ECO:0000256" key="7">
    <source>
        <dbReference type="SAM" id="Phobius"/>
    </source>
</evidence>
<name>A0A1S1QM85_9ACTN</name>
<reference evidence="9" key="1">
    <citation type="submission" date="2016-07" db="EMBL/GenBank/DDBJ databases">
        <title>Sequence Frankia sp. strain CcI1.17.</title>
        <authorList>
            <person name="Ghodhbane-Gtari F."/>
            <person name="Swanson E."/>
            <person name="Gueddou A."/>
            <person name="Morris K."/>
            <person name="Hezbri K."/>
            <person name="Ktari A."/>
            <person name="Nouioui I."/>
            <person name="Abebe-Akele F."/>
            <person name="Simpson S."/>
            <person name="Thomas K."/>
            <person name="Gtari M."/>
            <person name="Tisa L.S."/>
            <person name="Hurst S."/>
        </authorList>
    </citation>
    <scope>NUCLEOTIDE SEQUENCE [LARGE SCALE GENOMIC DNA]</scope>
    <source>
        <strain evidence="9">Cc1.17</strain>
    </source>
</reference>
<dbReference type="GO" id="GO:0005886">
    <property type="term" value="C:plasma membrane"/>
    <property type="evidence" value="ECO:0007669"/>
    <property type="project" value="UniProtKB-SubCell"/>
</dbReference>
<dbReference type="EMBL" id="MBLM01000126">
    <property type="protein sequence ID" value="OHV34696.1"/>
    <property type="molecule type" value="Genomic_DNA"/>
</dbReference>
<organism evidence="8 9">
    <name type="scientific">Parafrankia colletiae</name>
    <dbReference type="NCBI Taxonomy" id="573497"/>
    <lineage>
        <taxon>Bacteria</taxon>
        <taxon>Bacillati</taxon>
        <taxon>Actinomycetota</taxon>
        <taxon>Actinomycetes</taxon>
        <taxon>Frankiales</taxon>
        <taxon>Frankiaceae</taxon>
        <taxon>Parafrankia</taxon>
    </lineage>
</organism>
<dbReference type="RefSeq" id="WP_071086144.1">
    <property type="nucleotide sequence ID" value="NZ_MBLM01000126.1"/>
</dbReference>
<evidence type="ECO:0000256" key="2">
    <source>
        <dbReference type="ARBA" id="ARBA00011006"/>
    </source>
</evidence>
<feature type="transmembrane region" description="Helical" evidence="7">
    <location>
        <begin position="6"/>
        <end position="22"/>
    </location>
</feature>
<protein>
    <recommendedName>
        <fullName evidence="10">Transglycosylase associated protein</fullName>
    </recommendedName>
</protein>
<keyword evidence="9" id="KW-1185">Reference proteome</keyword>
<comment type="caution">
    <text evidence="8">The sequence shown here is derived from an EMBL/GenBank/DDBJ whole genome shotgun (WGS) entry which is preliminary data.</text>
</comment>
<gene>
    <name evidence="8" type="ORF">CC117_21070</name>
</gene>
<dbReference type="OrthoDB" id="3483802at2"/>
<dbReference type="AlphaFoldDB" id="A0A1S1QM85"/>